<evidence type="ECO:0000313" key="2">
    <source>
        <dbReference type="EMBL" id="KRO62515.1"/>
    </source>
</evidence>
<organism evidence="2 3">
    <name type="scientific">Verrucomicrobia subdivision 6 bacterium BACL9 MAG-120507-bin52</name>
    <dbReference type="NCBI Taxonomy" id="1655590"/>
    <lineage>
        <taxon>Bacteria</taxon>
        <taxon>Pseudomonadati</taxon>
        <taxon>Verrucomicrobiota</taxon>
        <taxon>Verrucomicrobiia</taxon>
        <taxon>Verrucomicrobiales</taxon>
        <taxon>Verrucomicrobia subdivision 6</taxon>
    </lineage>
</organism>
<dbReference type="GO" id="GO:0016747">
    <property type="term" value="F:acyltransferase activity, transferring groups other than amino-acyl groups"/>
    <property type="evidence" value="ECO:0007669"/>
    <property type="project" value="InterPro"/>
</dbReference>
<evidence type="ECO:0000259" key="1">
    <source>
        <dbReference type="PROSITE" id="PS51186"/>
    </source>
</evidence>
<dbReference type="AlphaFoldDB" id="A0A0R2RQQ0"/>
<protein>
    <recommendedName>
        <fullName evidence="1">N-acetyltransferase domain-containing protein</fullName>
    </recommendedName>
</protein>
<dbReference type="InterPro" id="IPR000182">
    <property type="entry name" value="GNAT_dom"/>
</dbReference>
<feature type="domain" description="N-acetyltransferase" evidence="1">
    <location>
        <begin position="19"/>
        <end position="147"/>
    </location>
</feature>
<reference evidence="2 3" key="1">
    <citation type="submission" date="2015-10" db="EMBL/GenBank/DDBJ databases">
        <title>Metagenome-Assembled Genomes uncover a global brackish microbiome.</title>
        <authorList>
            <person name="Hugerth L.W."/>
            <person name="Larsson J."/>
            <person name="Alneberg J."/>
            <person name="Lindh M.V."/>
            <person name="Legrand C."/>
            <person name="Pinhassi J."/>
            <person name="Andersson A.F."/>
        </authorList>
    </citation>
    <scope>NUCLEOTIDE SEQUENCE [LARGE SCALE GENOMIC DNA]</scope>
    <source>
        <strain evidence="2">BACL18 MAG-120507-bin52</strain>
    </source>
</reference>
<name>A0A0R2RQQ0_9BACT</name>
<accession>A0A0R2RQQ0</accession>
<dbReference type="InterPro" id="IPR016181">
    <property type="entry name" value="Acyl_CoA_acyltransferase"/>
</dbReference>
<dbReference type="Proteomes" id="UP000051269">
    <property type="component" value="Unassembled WGS sequence"/>
</dbReference>
<gene>
    <name evidence="2" type="ORF">ABR82_07715</name>
</gene>
<dbReference type="Gene3D" id="3.40.630.30">
    <property type="match status" value="1"/>
</dbReference>
<comment type="caution">
    <text evidence="2">The sequence shown here is derived from an EMBL/GenBank/DDBJ whole genome shotgun (WGS) entry which is preliminary data.</text>
</comment>
<dbReference type="CDD" id="cd04301">
    <property type="entry name" value="NAT_SF"/>
    <property type="match status" value="1"/>
</dbReference>
<sequence length="147" mass="17019">MASVCYRWMRPGQPWPAGLTLSGLARRMHVWLQPYTDRTADIRRCLQYAMDRKRGGRILLVRLHGEWSGVAVVNFTGMKGYIPANVLVYLTVNPAARGQGLGTELTQRVLRACPGDFKLHVEYDNPARRLYERLGFRTKYAEYRFQR</sequence>
<dbReference type="SUPFAM" id="SSF55729">
    <property type="entry name" value="Acyl-CoA N-acyltransferases (Nat)"/>
    <property type="match status" value="1"/>
</dbReference>
<dbReference type="EMBL" id="LIBO01000065">
    <property type="protein sequence ID" value="KRO62515.1"/>
    <property type="molecule type" value="Genomic_DNA"/>
</dbReference>
<proteinExistence type="predicted"/>
<evidence type="ECO:0000313" key="3">
    <source>
        <dbReference type="Proteomes" id="UP000051269"/>
    </source>
</evidence>
<dbReference type="PROSITE" id="PS51186">
    <property type="entry name" value="GNAT"/>
    <property type="match status" value="1"/>
</dbReference>
<dbReference type="Pfam" id="PF00583">
    <property type="entry name" value="Acetyltransf_1"/>
    <property type="match status" value="1"/>
</dbReference>